<gene>
    <name evidence="5" type="ORF">ET464_16800</name>
</gene>
<dbReference type="InterPro" id="IPR052913">
    <property type="entry name" value="Glycopeptide_resist_protein"/>
</dbReference>
<evidence type="ECO:0000256" key="3">
    <source>
        <dbReference type="SAM" id="Phobius"/>
    </source>
</evidence>
<evidence type="ECO:0000259" key="4">
    <source>
        <dbReference type="PROSITE" id="PS51109"/>
    </source>
</evidence>
<keyword evidence="3" id="KW-1133">Transmembrane helix</keyword>
<keyword evidence="3" id="KW-0812">Transmembrane</keyword>
<dbReference type="KEGG" id="pprt:ET464_16800"/>
<dbReference type="PANTHER" id="PTHR35788">
    <property type="entry name" value="EXPORTED PROTEIN-RELATED"/>
    <property type="match status" value="1"/>
</dbReference>
<dbReference type="InterPro" id="IPR011098">
    <property type="entry name" value="G5_dom"/>
</dbReference>
<accession>A0A4P6EXM7</accession>
<keyword evidence="3" id="KW-0472">Membrane</keyword>
<evidence type="ECO:0000256" key="2">
    <source>
        <dbReference type="SAM" id="MobiDB-lite"/>
    </source>
</evidence>
<dbReference type="OrthoDB" id="9813301at2"/>
<feature type="region of interest" description="Disordered" evidence="2">
    <location>
        <begin position="453"/>
        <end position="476"/>
    </location>
</feature>
<organism evidence="5 6">
    <name type="scientific">Paenibacillus protaetiae</name>
    <dbReference type="NCBI Taxonomy" id="2509456"/>
    <lineage>
        <taxon>Bacteria</taxon>
        <taxon>Bacillati</taxon>
        <taxon>Bacillota</taxon>
        <taxon>Bacilli</taxon>
        <taxon>Bacillales</taxon>
        <taxon>Paenibacillaceae</taxon>
        <taxon>Paenibacillus</taxon>
    </lineage>
</organism>
<dbReference type="EMBL" id="CP035492">
    <property type="protein sequence ID" value="QAY67802.1"/>
    <property type="molecule type" value="Genomic_DNA"/>
</dbReference>
<dbReference type="PANTHER" id="PTHR35788:SF1">
    <property type="entry name" value="EXPORTED PROTEIN"/>
    <property type="match status" value="1"/>
</dbReference>
<dbReference type="Gene3D" id="2.20.230.10">
    <property type="entry name" value="Resuscitation-promoting factor rpfb"/>
    <property type="match status" value="1"/>
</dbReference>
<reference evidence="5 6" key="1">
    <citation type="submission" date="2019-01" db="EMBL/GenBank/DDBJ databases">
        <title>Genome sequencing of strain FW100M-2.</title>
        <authorList>
            <person name="Heo J."/>
            <person name="Kim S.-J."/>
            <person name="Kim J.-S."/>
            <person name="Hong S.-B."/>
            <person name="Kwon S.-W."/>
        </authorList>
    </citation>
    <scope>NUCLEOTIDE SEQUENCE [LARGE SCALE GENOMIC DNA]</scope>
    <source>
        <strain evidence="5 6">FW100M-2</strain>
    </source>
</reference>
<dbReference type="InterPro" id="IPR007391">
    <property type="entry name" value="Vancomycin_resist_VanW"/>
</dbReference>
<evidence type="ECO:0000313" key="5">
    <source>
        <dbReference type="EMBL" id="QAY67802.1"/>
    </source>
</evidence>
<dbReference type="PROSITE" id="PS51109">
    <property type="entry name" value="G5"/>
    <property type="match status" value="1"/>
</dbReference>
<feature type="domain" description="G5" evidence="4">
    <location>
        <begin position="376"/>
        <end position="455"/>
    </location>
</feature>
<keyword evidence="6" id="KW-1185">Reference proteome</keyword>
<dbReference type="Pfam" id="PF04294">
    <property type="entry name" value="VanW"/>
    <property type="match status" value="1"/>
</dbReference>
<evidence type="ECO:0000313" key="6">
    <source>
        <dbReference type="Proteomes" id="UP000293568"/>
    </source>
</evidence>
<evidence type="ECO:0000256" key="1">
    <source>
        <dbReference type="ARBA" id="ARBA00022729"/>
    </source>
</evidence>
<dbReference type="Pfam" id="PF07501">
    <property type="entry name" value="G5"/>
    <property type="match status" value="1"/>
</dbReference>
<dbReference type="AlphaFoldDB" id="A0A4P6EXM7"/>
<keyword evidence="1" id="KW-0732">Signal</keyword>
<dbReference type="Proteomes" id="UP000293568">
    <property type="component" value="Chromosome"/>
</dbReference>
<proteinExistence type="predicted"/>
<dbReference type="SMART" id="SM01208">
    <property type="entry name" value="G5"/>
    <property type="match status" value="1"/>
</dbReference>
<dbReference type="RefSeq" id="WP_129442955.1">
    <property type="nucleotide sequence ID" value="NZ_CP035492.1"/>
</dbReference>
<protein>
    <recommendedName>
        <fullName evidence="4">G5 domain-containing protein</fullName>
    </recommendedName>
</protein>
<feature type="transmembrane region" description="Helical" evidence="3">
    <location>
        <begin position="7"/>
        <end position="29"/>
    </location>
</feature>
<name>A0A4P6EXM7_9BACL</name>
<sequence>MKRLHIGLIVVLSLLLIAAAGWGVIWYYAQQNTVPEGVKAGGISLSGMDIDEAVHLLDQYEQTMKQRTVTVQANVTEESAKQWTAEQIGYKADYSKARAALLQLEEGSIWDRAKYRYHFQKDYPFEQSWDKDVFETAVKKEWGWVEQNEAKDATRTITDDDKVIYTPHTDAYRLNIEQLSTKVEPWLLSGAGAQPSSADQAIKVELPISAVHPKVTLDALKAEGIDRKIIEFTTDFSTSASGRAYNVTSTAEALDGWELGPDEVFDYAQVVKKTEEQYGYKEAPVILNGKLVPGIGGGICQVSSTLYNAVLRSGLEIVERRNHSLPVSYLPLGQDATFASGAIDFRFKNNTGKKLIIRTEVKDRKLTVKLFGTMPDNIRYDIESVTVQTIAPPVQQVGTTKLPAGVKQTVQQGKTGYIVETYRTLVQDGKTVSREKVSRDTYKAQPTIVNVGSASGSITPAAPKDSGEPLLEDGIG</sequence>